<keyword evidence="2" id="KW-1133">Transmembrane helix</keyword>
<dbReference type="EMBL" id="JBHTCF010000006">
    <property type="protein sequence ID" value="MFC7305832.1"/>
    <property type="molecule type" value="Genomic_DNA"/>
</dbReference>
<evidence type="ECO:0000256" key="1">
    <source>
        <dbReference type="SAM" id="MobiDB-lite"/>
    </source>
</evidence>
<organism evidence="4 5">
    <name type="scientific">Streptomyces monticola</name>
    <dbReference type="NCBI Taxonomy" id="2666263"/>
    <lineage>
        <taxon>Bacteria</taxon>
        <taxon>Bacillati</taxon>
        <taxon>Actinomycetota</taxon>
        <taxon>Actinomycetes</taxon>
        <taxon>Kitasatosporales</taxon>
        <taxon>Streptomycetaceae</taxon>
        <taxon>Streptomyces</taxon>
    </lineage>
</organism>
<evidence type="ECO:0000313" key="4">
    <source>
        <dbReference type="EMBL" id="MFC7305832.1"/>
    </source>
</evidence>
<keyword evidence="2" id="KW-0812">Transmembrane</keyword>
<name>A0ABW2JJ85_9ACTN</name>
<keyword evidence="2" id="KW-0472">Membrane</keyword>
<feature type="region of interest" description="Disordered" evidence="1">
    <location>
        <begin position="296"/>
        <end position="325"/>
    </location>
</feature>
<evidence type="ECO:0000256" key="2">
    <source>
        <dbReference type="SAM" id="Phobius"/>
    </source>
</evidence>
<feature type="signal peptide" evidence="3">
    <location>
        <begin position="1"/>
        <end position="29"/>
    </location>
</feature>
<evidence type="ECO:0000256" key="3">
    <source>
        <dbReference type="SAM" id="SignalP"/>
    </source>
</evidence>
<feature type="transmembrane region" description="Helical" evidence="2">
    <location>
        <begin position="333"/>
        <end position="354"/>
    </location>
</feature>
<feature type="compositionally biased region" description="Low complexity" evidence="1">
    <location>
        <begin position="312"/>
        <end position="324"/>
    </location>
</feature>
<dbReference type="Proteomes" id="UP001596523">
    <property type="component" value="Unassembled WGS sequence"/>
</dbReference>
<gene>
    <name evidence="4" type="ORF">ACFQVC_16595</name>
</gene>
<feature type="compositionally biased region" description="Basic and acidic residues" evidence="1">
    <location>
        <begin position="296"/>
        <end position="311"/>
    </location>
</feature>
<evidence type="ECO:0000313" key="5">
    <source>
        <dbReference type="Proteomes" id="UP001596523"/>
    </source>
</evidence>
<protein>
    <recommendedName>
        <fullName evidence="6">Gram-positive cocci surface proteins LPxTG domain-containing protein</fullName>
    </recommendedName>
</protein>
<evidence type="ECO:0008006" key="6">
    <source>
        <dbReference type="Google" id="ProtNLM"/>
    </source>
</evidence>
<dbReference type="RefSeq" id="WP_381831202.1">
    <property type="nucleotide sequence ID" value="NZ_JBHTCF010000006.1"/>
</dbReference>
<proteinExistence type="predicted"/>
<keyword evidence="5" id="KW-1185">Reference proteome</keyword>
<keyword evidence="3" id="KW-0732">Signal</keyword>
<reference evidence="5" key="1">
    <citation type="journal article" date="2019" name="Int. J. Syst. Evol. Microbiol.">
        <title>The Global Catalogue of Microorganisms (GCM) 10K type strain sequencing project: providing services to taxonomists for standard genome sequencing and annotation.</title>
        <authorList>
            <consortium name="The Broad Institute Genomics Platform"/>
            <consortium name="The Broad Institute Genome Sequencing Center for Infectious Disease"/>
            <person name="Wu L."/>
            <person name="Ma J."/>
        </authorList>
    </citation>
    <scope>NUCLEOTIDE SEQUENCE [LARGE SCALE GENOMIC DNA]</scope>
    <source>
        <strain evidence="5">SYNS20</strain>
    </source>
</reference>
<accession>A0ABW2JJ85</accession>
<feature type="region of interest" description="Disordered" evidence="1">
    <location>
        <begin position="32"/>
        <end position="67"/>
    </location>
</feature>
<feature type="chain" id="PRO_5046753896" description="Gram-positive cocci surface proteins LPxTG domain-containing protein" evidence="3">
    <location>
        <begin position="30"/>
        <end position="361"/>
    </location>
</feature>
<comment type="caution">
    <text evidence="4">The sequence shown here is derived from an EMBL/GenBank/DDBJ whole genome shotgun (WGS) entry which is preliminary data.</text>
</comment>
<feature type="compositionally biased region" description="Basic and acidic residues" evidence="1">
    <location>
        <begin position="49"/>
        <end position="61"/>
    </location>
</feature>
<sequence length="361" mass="38254">MRATRRTLRTSVIAAGVVAGIAAMPVATAFADSPVPTPSPTQSQNQNKDQNKEKEQEKQRTSEPQGRQLVNTVNLLDGWSAKIFKTAGKGYDAELYKGGGLQAKIGQGSSKVTGYTFTLSADGKVSGVKDKDGNDKPVPGGWVNKGWTDLGDGWKAEVQVNASARSAKAYIQKAKMHDGNLAANGKTASTKIAGYTFTLTIDGKITKSGKGDDNNNDNQRTFVREYKNLGGSGFDAKVYKVKGGYDAEMWAKDPASGKYIKWDTLQQRGNKPAYGQHNGAHFVLNPDGTMKGWTEGGKKKNENKGGKDFQKGKVVPKGGVKAGAETAPEDNTAMLAAGGGMAAAGAAGLGFAMLRRGRREN</sequence>